<organism evidence="1 2">
    <name type="scientific">Romanomermis culicivorax</name>
    <name type="common">Nematode worm</name>
    <dbReference type="NCBI Taxonomy" id="13658"/>
    <lineage>
        <taxon>Eukaryota</taxon>
        <taxon>Metazoa</taxon>
        <taxon>Ecdysozoa</taxon>
        <taxon>Nematoda</taxon>
        <taxon>Enoplea</taxon>
        <taxon>Dorylaimia</taxon>
        <taxon>Mermithida</taxon>
        <taxon>Mermithoidea</taxon>
        <taxon>Mermithidae</taxon>
        <taxon>Romanomermis</taxon>
    </lineage>
</organism>
<dbReference type="AlphaFoldDB" id="A0A915I1A4"/>
<keyword evidence="1" id="KW-1185">Reference proteome</keyword>
<evidence type="ECO:0000313" key="2">
    <source>
        <dbReference type="WBParaSite" id="nRc.2.0.1.t07604-RA"/>
    </source>
</evidence>
<name>A0A915I1A4_ROMCU</name>
<evidence type="ECO:0000313" key="1">
    <source>
        <dbReference type="Proteomes" id="UP000887565"/>
    </source>
</evidence>
<protein>
    <submittedName>
        <fullName evidence="2">Uncharacterized protein</fullName>
    </submittedName>
</protein>
<reference evidence="2" key="1">
    <citation type="submission" date="2022-11" db="UniProtKB">
        <authorList>
            <consortium name="WormBaseParasite"/>
        </authorList>
    </citation>
    <scope>IDENTIFICATION</scope>
</reference>
<proteinExistence type="predicted"/>
<dbReference type="WBParaSite" id="nRc.2.0.1.t07604-RA">
    <property type="protein sequence ID" value="nRc.2.0.1.t07604-RA"/>
    <property type="gene ID" value="nRc.2.0.1.g07604"/>
</dbReference>
<accession>A0A915I1A4</accession>
<dbReference type="Proteomes" id="UP000887565">
    <property type="component" value="Unplaced"/>
</dbReference>
<sequence length="92" mass="10112">MVCFNRIIVSGPWKQVAFVKANEPTIIVQKQTIYVGKMKQKLLNIPSQPEFEYEEKQFGAKTVGEKVVGTEIADAETVSAELAGTQTAALKP</sequence>